<comment type="caution">
    <text evidence="3">The sequence shown here is derived from an EMBL/GenBank/DDBJ whole genome shotgun (WGS) entry which is preliminary data.</text>
</comment>
<dbReference type="InterPro" id="IPR037401">
    <property type="entry name" value="SnoaL-like"/>
</dbReference>
<protein>
    <recommendedName>
        <fullName evidence="2">SnoaL-like domain-containing protein</fullName>
    </recommendedName>
</protein>
<evidence type="ECO:0000256" key="1">
    <source>
        <dbReference type="SAM" id="MobiDB-lite"/>
    </source>
</evidence>
<dbReference type="InterPro" id="IPR032710">
    <property type="entry name" value="NTF2-like_dom_sf"/>
</dbReference>
<dbReference type="EMBL" id="NHOW01000019">
    <property type="protein sequence ID" value="OYR64184.1"/>
    <property type="molecule type" value="Genomic_DNA"/>
</dbReference>
<gene>
    <name evidence="3" type="ORF">DJ83_00880</name>
</gene>
<reference evidence="3 4" key="1">
    <citation type="journal article" date="2014" name="Front. Microbiol.">
        <title>Population and genomic analysis of the genus Halorubrum.</title>
        <authorList>
            <person name="Fullmer M.S."/>
            <person name="Soucy S.M."/>
            <person name="Swithers K.S."/>
            <person name="Makkay A.M."/>
            <person name="Wheeler R."/>
            <person name="Ventosa A."/>
            <person name="Gogarten J.P."/>
            <person name="Papke R.T."/>
        </authorList>
    </citation>
    <scope>NUCLEOTIDE SEQUENCE [LARGE SCALE GENOMIC DNA]</scope>
    <source>
        <strain evidence="3 4">LD3</strain>
    </source>
</reference>
<proteinExistence type="predicted"/>
<name>A0A256J5T6_HALEZ</name>
<organism evidence="3 4">
    <name type="scientific">Halorubrum ezzemoulense</name>
    <name type="common">Halorubrum chaoviator</name>
    <dbReference type="NCBI Taxonomy" id="337243"/>
    <lineage>
        <taxon>Archaea</taxon>
        <taxon>Methanobacteriati</taxon>
        <taxon>Methanobacteriota</taxon>
        <taxon>Stenosarchaea group</taxon>
        <taxon>Halobacteria</taxon>
        <taxon>Halobacteriales</taxon>
        <taxon>Haloferacaceae</taxon>
        <taxon>Halorubrum</taxon>
    </lineage>
</organism>
<dbReference type="SUPFAM" id="SSF54427">
    <property type="entry name" value="NTF2-like"/>
    <property type="match status" value="1"/>
</dbReference>
<dbReference type="Gene3D" id="3.10.450.50">
    <property type="match status" value="1"/>
</dbReference>
<evidence type="ECO:0000313" key="3">
    <source>
        <dbReference type="EMBL" id="OYR64184.1"/>
    </source>
</evidence>
<dbReference type="Pfam" id="PF12680">
    <property type="entry name" value="SnoaL_2"/>
    <property type="match status" value="1"/>
</dbReference>
<evidence type="ECO:0000259" key="2">
    <source>
        <dbReference type="Pfam" id="PF12680"/>
    </source>
</evidence>
<sequence>MTRGPVQTPVTNTTSDSDATPDTASADVTPDPERLRETVRRYYERVDADDYDGLLSLFADDVVYDRPGQDPIEGKDDLERFYREDRPLSGGEHEVLAIAVDGDTAAVRGTFGGRQGGELVAFGFADFHTVDADGLIAHRVTYTDRDTV</sequence>
<evidence type="ECO:0000313" key="4">
    <source>
        <dbReference type="Proteomes" id="UP000216409"/>
    </source>
</evidence>
<feature type="domain" description="SnoaL-like" evidence="2">
    <location>
        <begin position="39"/>
        <end position="138"/>
    </location>
</feature>
<dbReference type="Proteomes" id="UP000216409">
    <property type="component" value="Unassembled WGS sequence"/>
</dbReference>
<feature type="region of interest" description="Disordered" evidence="1">
    <location>
        <begin position="1"/>
        <end position="36"/>
    </location>
</feature>
<dbReference type="AlphaFoldDB" id="A0A256J5T6"/>
<accession>A0A256J5T6</accession>
<feature type="compositionally biased region" description="Low complexity" evidence="1">
    <location>
        <begin position="13"/>
        <end position="29"/>
    </location>
</feature>